<name>A0A9N9JFL6_9GLOM</name>
<dbReference type="EMBL" id="CAJVPZ010048337">
    <property type="protein sequence ID" value="CAG8773945.1"/>
    <property type="molecule type" value="Genomic_DNA"/>
</dbReference>
<comment type="caution">
    <text evidence="1">The sequence shown here is derived from an EMBL/GenBank/DDBJ whole genome shotgun (WGS) entry which is preliminary data.</text>
</comment>
<evidence type="ECO:0000313" key="2">
    <source>
        <dbReference type="Proteomes" id="UP000789396"/>
    </source>
</evidence>
<dbReference type="OrthoDB" id="2355260at2759"/>
<accession>A0A9N9JFL6</accession>
<gene>
    <name evidence="1" type="ORF">RFULGI_LOCUS15272</name>
</gene>
<dbReference type="Proteomes" id="UP000789396">
    <property type="component" value="Unassembled WGS sequence"/>
</dbReference>
<evidence type="ECO:0000313" key="1">
    <source>
        <dbReference type="EMBL" id="CAG8773945.1"/>
    </source>
</evidence>
<reference evidence="1" key="1">
    <citation type="submission" date="2021-06" db="EMBL/GenBank/DDBJ databases">
        <authorList>
            <person name="Kallberg Y."/>
            <person name="Tangrot J."/>
            <person name="Rosling A."/>
        </authorList>
    </citation>
    <scope>NUCLEOTIDE SEQUENCE</scope>
    <source>
        <strain evidence="1">IN212</strain>
    </source>
</reference>
<organism evidence="1 2">
    <name type="scientific">Racocetra fulgida</name>
    <dbReference type="NCBI Taxonomy" id="60492"/>
    <lineage>
        <taxon>Eukaryota</taxon>
        <taxon>Fungi</taxon>
        <taxon>Fungi incertae sedis</taxon>
        <taxon>Mucoromycota</taxon>
        <taxon>Glomeromycotina</taxon>
        <taxon>Glomeromycetes</taxon>
        <taxon>Diversisporales</taxon>
        <taxon>Gigasporaceae</taxon>
        <taxon>Racocetra</taxon>
    </lineage>
</organism>
<keyword evidence="2" id="KW-1185">Reference proteome</keyword>
<sequence>RLDILIKAVEDLMKLTEIISVKCNEYLKEIETEERGAKRVCEAALFVTNGVAFGFALAAKQELSKAIEQQNNTLRRLHEFHLTLTKMTQKGRIILDLSGNEMLDQRNTIIEEFTEFQIQCKSFKDVLDDLEE</sequence>
<proteinExistence type="predicted"/>
<feature type="non-terminal residue" evidence="1">
    <location>
        <position position="1"/>
    </location>
</feature>
<dbReference type="AlphaFoldDB" id="A0A9N9JFL6"/>
<protein>
    <submittedName>
        <fullName evidence="1">6517_t:CDS:1</fullName>
    </submittedName>
</protein>